<evidence type="ECO:0000256" key="2">
    <source>
        <dbReference type="SAM" id="MobiDB-lite"/>
    </source>
</evidence>
<dbReference type="EMBL" id="JAKJXO020000003">
    <property type="protein sequence ID" value="KAL1607648.1"/>
    <property type="molecule type" value="Genomic_DNA"/>
</dbReference>
<dbReference type="Proteomes" id="UP001521785">
    <property type="component" value="Unassembled WGS sequence"/>
</dbReference>
<comment type="caution">
    <text evidence="3">The sequence shown here is derived from an EMBL/GenBank/DDBJ whole genome shotgun (WGS) entry which is preliminary data.</text>
</comment>
<evidence type="ECO:0000313" key="4">
    <source>
        <dbReference type="Proteomes" id="UP001521785"/>
    </source>
</evidence>
<sequence>MHQLDDEDRRKRGLMYAVADLTETKSRSFDEYYATFAAEMNRNLQSDECNSAEVQVLLDRIVNPGKKKKGEAYVHKALSIDGTNALRRNLRLGVFEYTNTFREHLRLTPLSEDFLAPKDRLKLKKARQMEVNKEGGASAAQSYADGSTSEALEAPGTSAMQLEAVASQSEVVQAPNTSPSLFRHHTNLNGRNPGVPIPTHDIRIKDLEEETYQLLYENKKLKEYSEELLEKDKEIESLSGQIEELKRCNEMLAEENWDTKHQIMATNTEDQQKLWSLSWKADARSMESGKILTAVFGRPELDNKMYPRPVPHEDLETSWRNLCDQATNAFHLEEDLGPIAADTNGLRNVMSLLLGSIAEDDAKFSEFLTTIGSRGLLMRAFGMLLVSQWVFASPYPKFFTEAPRNMITLYQLVAQLNTGDEVAKLHSAGCIMMTESKDFLEEQLPKRVDRWHKKLVHQFGVFFMNDLGCSQYWHRGPAETTSYRKRNVTELFIQAVKLKLLCLPTRPEDHFHLLWASTEAKFDESWMVPEDNDIQHDPTNLKVKLCVAPALLQGVPRALRQQDYDLETGHNAKTFFELVFGRKFSMSATGGGIEAACSEAGIDHGGCLAKARVVLY</sequence>
<feature type="coiled-coil region" evidence="1">
    <location>
        <begin position="221"/>
        <end position="255"/>
    </location>
</feature>
<evidence type="ECO:0000313" key="3">
    <source>
        <dbReference type="EMBL" id="KAL1607648.1"/>
    </source>
</evidence>
<feature type="compositionally biased region" description="Polar residues" evidence="2">
    <location>
        <begin position="139"/>
        <end position="150"/>
    </location>
</feature>
<proteinExistence type="predicted"/>
<protein>
    <submittedName>
        <fullName evidence="3">Uncharacterized protein</fullName>
    </submittedName>
</protein>
<accession>A0ABR3RTT3</accession>
<keyword evidence="4" id="KW-1185">Reference proteome</keyword>
<organism evidence="3 4">
    <name type="scientific">Paraconiothyrium brasiliense</name>
    <dbReference type="NCBI Taxonomy" id="300254"/>
    <lineage>
        <taxon>Eukaryota</taxon>
        <taxon>Fungi</taxon>
        <taxon>Dikarya</taxon>
        <taxon>Ascomycota</taxon>
        <taxon>Pezizomycotina</taxon>
        <taxon>Dothideomycetes</taxon>
        <taxon>Pleosporomycetidae</taxon>
        <taxon>Pleosporales</taxon>
        <taxon>Massarineae</taxon>
        <taxon>Didymosphaeriaceae</taxon>
        <taxon>Paraconiothyrium</taxon>
    </lineage>
</organism>
<evidence type="ECO:0000256" key="1">
    <source>
        <dbReference type="SAM" id="Coils"/>
    </source>
</evidence>
<reference evidence="3 4" key="1">
    <citation type="submission" date="2024-02" db="EMBL/GenBank/DDBJ databases">
        <title>De novo assembly and annotation of 12 fungi associated with fruit tree decline syndrome in Ontario, Canada.</title>
        <authorList>
            <person name="Sulman M."/>
            <person name="Ellouze W."/>
            <person name="Ilyukhin E."/>
        </authorList>
    </citation>
    <scope>NUCLEOTIDE SEQUENCE [LARGE SCALE GENOMIC DNA]</scope>
    <source>
        <strain evidence="3 4">M42-189</strain>
    </source>
</reference>
<feature type="region of interest" description="Disordered" evidence="2">
    <location>
        <begin position="130"/>
        <end position="154"/>
    </location>
</feature>
<keyword evidence="1" id="KW-0175">Coiled coil</keyword>
<name>A0ABR3RTT3_9PLEO</name>
<gene>
    <name evidence="3" type="ORF">SLS60_002583</name>
</gene>